<evidence type="ECO:0000256" key="2">
    <source>
        <dbReference type="SAM" id="Phobius"/>
    </source>
</evidence>
<evidence type="ECO:0000256" key="1">
    <source>
        <dbReference type="SAM" id="MobiDB-lite"/>
    </source>
</evidence>
<feature type="chain" id="PRO_5040923681" evidence="3">
    <location>
        <begin position="18"/>
        <end position="383"/>
    </location>
</feature>
<protein>
    <submittedName>
        <fullName evidence="4">Extracellular serine-rich protein</fullName>
    </submittedName>
</protein>
<feature type="region of interest" description="Disordered" evidence="1">
    <location>
        <begin position="303"/>
        <end position="383"/>
    </location>
</feature>
<keyword evidence="2" id="KW-0472">Membrane</keyword>
<sequence length="383" mass="39798">MFLIHASLILGASIVLAQETGANNSSAPTTTDGEITIHTVTVGKVLNEFQPNSINAVPGDIVSFEFWSGNHSVIGAAYGYPCIPVQDVVDDEPGFFSAFQPNATDSDHPVWNLTINDTSPVFYYCGAPGSCIGYGMVGVINPNSSTSIITQISLAKEADYMIEPGQALPEAISTSIASLAATATTATVTLTPSAASSTTAIATSSTSAAPSAKKSSSGLSSGAIAGIAVGSAVVAIGAALLFFFLGRHKSLKEEVDHHRAAASQANQGEKGPSMSLAAAQSRHNMAEVESTHAAQSVVSYDGRRSLSPPAMYGPSQPQASPTNGYHPRPGRVNRPSWTNSEHRQSGFTEIMGQSAQSNQYHLSTPIVHEIGGPQSPEAGRREL</sequence>
<dbReference type="PANTHER" id="PTHR34883:SF8">
    <property type="entry name" value="EXTRACELLULAR SERINE-RICH PROTEIN (AFU_ORTHOLOGUE AFUA_6G00670)"/>
    <property type="match status" value="1"/>
</dbReference>
<comment type="caution">
    <text evidence="4">The sequence shown here is derived from an EMBL/GenBank/DDBJ whole genome shotgun (WGS) entry which is preliminary data.</text>
</comment>
<dbReference type="SUPFAM" id="SSF49503">
    <property type="entry name" value="Cupredoxins"/>
    <property type="match status" value="1"/>
</dbReference>
<keyword evidence="2" id="KW-1133">Transmembrane helix</keyword>
<feature type="compositionally biased region" description="Polar residues" evidence="1">
    <location>
        <begin position="335"/>
        <end position="362"/>
    </location>
</feature>
<gene>
    <name evidence="4" type="ORF">Tdes44962_MAKER04464</name>
</gene>
<dbReference type="CDD" id="cd00920">
    <property type="entry name" value="Cupredoxin"/>
    <property type="match status" value="1"/>
</dbReference>
<feature type="region of interest" description="Disordered" evidence="1">
    <location>
        <begin position="256"/>
        <end position="278"/>
    </location>
</feature>
<dbReference type="Gene3D" id="2.60.40.420">
    <property type="entry name" value="Cupredoxins - blue copper proteins"/>
    <property type="match status" value="1"/>
</dbReference>
<feature type="signal peptide" evidence="3">
    <location>
        <begin position="1"/>
        <end position="17"/>
    </location>
</feature>
<organism evidence="4 5">
    <name type="scientific">Teratosphaeria destructans</name>
    <dbReference type="NCBI Taxonomy" id="418781"/>
    <lineage>
        <taxon>Eukaryota</taxon>
        <taxon>Fungi</taxon>
        <taxon>Dikarya</taxon>
        <taxon>Ascomycota</taxon>
        <taxon>Pezizomycotina</taxon>
        <taxon>Dothideomycetes</taxon>
        <taxon>Dothideomycetidae</taxon>
        <taxon>Mycosphaerellales</taxon>
        <taxon>Teratosphaeriaceae</taxon>
        <taxon>Teratosphaeria</taxon>
    </lineage>
</organism>
<feature type="transmembrane region" description="Helical" evidence="2">
    <location>
        <begin position="223"/>
        <end position="245"/>
    </location>
</feature>
<keyword evidence="5" id="KW-1185">Reference proteome</keyword>
<evidence type="ECO:0000256" key="3">
    <source>
        <dbReference type="SAM" id="SignalP"/>
    </source>
</evidence>
<dbReference type="OrthoDB" id="2331100at2759"/>
<reference evidence="4 5" key="2">
    <citation type="journal article" date="2021" name="Curr. Genet.">
        <title>Genetic response to nitrogen starvation in the aggressive Eucalyptus foliar pathogen Teratosphaeria destructans.</title>
        <authorList>
            <person name="Havenga M."/>
            <person name="Wingfield B.D."/>
            <person name="Wingfield M.J."/>
            <person name="Dreyer L.L."/>
            <person name="Roets F."/>
            <person name="Aylward J."/>
        </authorList>
    </citation>
    <scope>NUCLEOTIDE SEQUENCE [LARGE SCALE GENOMIC DNA]</scope>
    <source>
        <strain evidence="4">CMW44962</strain>
    </source>
</reference>
<keyword evidence="3" id="KW-0732">Signal</keyword>
<dbReference type="EMBL" id="RIBY02002167">
    <property type="protein sequence ID" value="KAH9823720.1"/>
    <property type="molecule type" value="Genomic_DNA"/>
</dbReference>
<dbReference type="Proteomes" id="UP001138500">
    <property type="component" value="Unassembled WGS sequence"/>
</dbReference>
<dbReference type="PANTHER" id="PTHR34883">
    <property type="entry name" value="SERINE-RICH PROTEIN, PUTATIVE-RELATED-RELATED"/>
    <property type="match status" value="1"/>
</dbReference>
<evidence type="ECO:0000313" key="5">
    <source>
        <dbReference type="Proteomes" id="UP001138500"/>
    </source>
</evidence>
<reference evidence="4 5" key="1">
    <citation type="journal article" date="2018" name="IMA Fungus">
        <title>IMA Genome-F 10: Nine draft genome sequences of Claviceps purpurea s.lat., including C. arundinis, C. humidiphila, and C. cf. spartinae, pseudomolecules for the pitch canker pathogen Fusarium circinatum, draft genome of Davidsoniella eucalypti, Grosmannia galeiformis, Quambalaria eucalypti, and Teratosphaeria destructans.</title>
        <authorList>
            <person name="Wingfield B.D."/>
            <person name="Liu M."/>
            <person name="Nguyen H.D."/>
            <person name="Lane F.A."/>
            <person name="Morgan S.W."/>
            <person name="De Vos L."/>
            <person name="Wilken P.M."/>
            <person name="Duong T.A."/>
            <person name="Aylward J."/>
            <person name="Coetzee M.P."/>
            <person name="Dadej K."/>
            <person name="De Beer Z.W."/>
            <person name="Findlay W."/>
            <person name="Havenga M."/>
            <person name="Kolarik M."/>
            <person name="Menzies J.G."/>
            <person name="Naidoo K."/>
            <person name="Pochopski O."/>
            <person name="Shoukouhi P."/>
            <person name="Santana Q.C."/>
            <person name="Seifert K.A."/>
            <person name="Soal N."/>
            <person name="Steenkamp E.T."/>
            <person name="Tatham C.T."/>
            <person name="van der Nest M.A."/>
            <person name="Wingfield M.J."/>
        </authorList>
    </citation>
    <scope>NUCLEOTIDE SEQUENCE [LARGE SCALE GENOMIC DNA]</scope>
    <source>
        <strain evidence="4">CMW44962</strain>
    </source>
</reference>
<keyword evidence="2" id="KW-0812">Transmembrane</keyword>
<proteinExistence type="predicted"/>
<dbReference type="AlphaFoldDB" id="A0A9W7SM40"/>
<accession>A0A9W7SM40</accession>
<name>A0A9W7SM40_9PEZI</name>
<dbReference type="InterPro" id="IPR052953">
    <property type="entry name" value="Ser-rich/MCO-related"/>
</dbReference>
<dbReference type="InterPro" id="IPR008972">
    <property type="entry name" value="Cupredoxin"/>
</dbReference>
<evidence type="ECO:0000313" key="4">
    <source>
        <dbReference type="EMBL" id="KAH9823720.1"/>
    </source>
</evidence>